<dbReference type="AlphaFoldDB" id="A0A972W096"/>
<evidence type="ECO:0000313" key="2">
    <source>
        <dbReference type="EMBL" id="NQV66639.1"/>
    </source>
</evidence>
<sequence length="113" mass="12280">MKRSIAVFAFLIYSSVSFANASFEPNTLEGNDEVPNKLIDSLLGDQEAKAVLETPYMAYYEVKGKVRGSNMIFNDIIENRSFPDGRLAALALGIAAMASHPSFTTGSRIQPSS</sequence>
<feature type="chain" id="PRO_5037053497" evidence="1">
    <location>
        <begin position="20"/>
        <end position="113"/>
    </location>
</feature>
<name>A0A972W096_9GAMM</name>
<feature type="non-terminal residue" evidence="2">
    <location>
        <position position="113"/>
    </location>
</feature>
<gene>
    <name evidence="2" type="ORF">HQ497_14875</name>
</gene>
<proteinExistence type="predicted"/>
<dbReference type="EMBL" id="JABMOJ010000552">
    <property type="protein sequence ID" value="NQV66639.1"/>
    <property type="molecule type" value="Genomic_DNA"/>
</dbReference>
<protein>
    <submittedName>
        <fullName evidence="2">Uncharacterized protein</fullName>
    </submittedName>
</protein>
<feature type="signal peptide" evidence="1">
    <location>
        <begin position="1"/>
        <end position="19"/>
    </location>
</feature>
<accession>A0A972W096</accession>
<keyword evidence="1" id="KW-0732">Signal</keyword>
<organism evidence="2 3">
    <name type="scientific">SAR86 cluster bacterium</name>
    <dbReference type="NCBI Taxonomy" id="2030880"/>
    <lineage>
        <taxon>Bacteria</taxon>
        <taxon>Pseudomonadati</taxon>
        <taxon>Pseudomonadota</taxon>
        <taxon>Gammaproteobacteria</taxon>
        <taxon>SAR86 cluster</taxon>
    </lineage>
</organism>
<dbReference type="Proteomes" id="UP000754644">
    <property type="component" value="Unassembled WGS sequence"/>
</dbReference>
<reference evidence="2" key="1">
    <citation type="submission" date="2020-05" db="EMBL/GenBank/DDBJ databases">
        <title>Sulfur intermediates as new biogeochemical hubs in an aquatic model microbial ecosystem.</title>
        <authorList>
            <person name="Vigneron A."/>
        </authorList>
    </citation>
    <scope>NUCLEOTIDE SEQUENCE</scope>
    <source>
        <strain evidence="2">Bin.250</strain>
    </source>
</reference>
<evidence type="ECO:0000313" key="3">
    <source>
        <dbReference type="Proteomes" id="UP000754644"/>
    </source>
</evidence>
<comment type="caution">
    <text evidence="2">The sequence shown here is derived from an EMBL/GenBank/DDBJ whole genome shotgun (WGS) entry which is preliminary data.</text>
</comment>
<evidence type="ECO:0000256" key="1">
    <source>
        <dbReference type="SAM" id="SignalP"/>
    </source>
</evidence>